<feature type="transmembrane region" description="Helical" evidence="9">
    <location>
        <begin position="331"/>
        <end position="350"/>
    </location>
</feature>
<feature type="transmembrane region" description="Helical" evidence="9">
    <location>
        <begin position="471"/>
        <end position="492"/>
    </location>
</feature>
<feature type="transmembrane region" description="Helical" evidence="9">
    <location>
        <begin position="56"/>
        <end position="78"/>
    </location>
</feature>
<feature type="compositionally biased region" description="Low complexity" evidence="8">
    <location>
        <begin position="561"/>
        <end position="578"/>
    </location>
</feature>
<dbReference type="PRINTS" id="PR01806">
    <property type="entry name" value="VIRFACTRMVIN"/>
</dbReference>
<keyword evidence="11" id="KW-1185">Reference proteome</keyword>
<keyword evidence="7 9" id="KW-0472">Membrane</keyword>
<gene>
    <name evidence="10" type="ORF">WDZ17_14510</name>
</gene>
<feature type="transmembrane region" description="Helical" evidence="9">
    <location>
        <begin position="90"/>
        <end position="118"/>
    </location>
</feature>
<evidence type="ECO:0000256" key="6">
    <source>
        <dbReference type="ARBA" id="ARBA00022989"/>
    </source>
</evidence>
<protein>
    <submittedName>
        <fullName evidence="10">Lipid II flippase MurJ</fullName>
    </submittedName>
</protein>
<keyword evidence="6 9" id="KW-1133">Transmembrane helix</keyword>
<feature type="transmembrane region" description="Helical" evidence="9">
    <location>
        <begin position="130"/>
        <end position="152"/>
    </location>
</feature>
<evidence type="ECO:0000256" key="3">
    <source>
        <dbReference type="ARBA" id="ARBA00022692"/>
    </source>
</evidence>
<keyword evidence="4" id="KW-0133">Cell shape</keyword>
<name>A0ABU8RN87_9ACTN</name>
<comment type="caution">
    <text evidence="10">The sequence shown here is derived from an EMBL/GenBank/DDBJ whole genome shotgun (WGS) entry which is preliminary data.</text>
</comment>
<dbReference type="PANTHER" id="PTHR47019:SF1">
    <property type="entry name" value="LIPID II FLIPPASE MURJ"/>
    <property type="match status" value="1"/>
</dbReference>
<keyword evidence="2" id="KW-1003">Cell membrane</keyword>
<dbReference type="InterPro" id="IPR004268">
    <property type="entry name" value="MurJ"/>
</dbReference>
<evidence type="ECO:0000256" key="5">
    <source>
        <dbReference type="ARBA" id="ARBA00022984"/>
    </source>
</evidence>
<feature type="transmembrane region" description="Helical" evidence="9">
    <location>
        <begin position="432"/>
        <end position="451"/>
    </location>
</feature>
<dbReference type="Proteomes" id="UP001387100">
    <property type="component" value="Unassembled WGS sequence"/>
</dbReference>
<evidence type="ECO:0000256" key="9">
    <source>
        <dbReference type="SAM" id="Phobius"/>
    </source>
</evidence>
<dbReference type="PANTHER" id="PTHR47019">
    <property type="entry name" value="LIPID II FLIPPASE MURJ"/>
    <property type="match status" value="1"/>
</dbReference>
<comment type="subcellular location">
    <subcellularLocation>
        <location evidence="1">Cell membrane</location>
        <topology evidence="1">Multi-pass membrane protein</topology>
    </subcellularLocation>
</comment>
<dbReference type="RefSeq" id="WP_339575889.1">
    <property type="nucleotide sequence ID" value="NZ_JBBIAA010000024.1"/>
</dbReference>
<feature type="transmembrane region" description="Helical" evidence="9">
    <location>
        <begin position="370"/>
        <end position="391"/>
    </location>
</feature>
<dbReference type="Pfam" id="PF03023">
    <property type="entry name" value="MurJ"/>
    <property type="match status" value="1"/>
</dbReference>
<organism evidence="10 11">
    <name type="scientific">Pseudokineococcus basanitobsidens</name>
    <dbReference type="NCBI Taxonomy" id="1926649"/>
    <lineage>
        <taxon>Bacteria</taxon>
        <taxon>Bacillati</taxon>
        <taxon>Actinomycetota</taxon>
        <taxon>Actinomycetes</taxon>
        <taxon>Kineosporiales</taxon>
        <taxon>Kineosporiaceae</taxon>
        <taxon>Pseudokineococcus</taxon>
    </lineage>
</organism>
<feature type="compositionally biased region" description="Basic and acidic residues" evidence="8">
    <location>
        <begin position="593"/>
        <end position="605"/>
    </location>
</feature>
<evidence type="ECO:0000256" key="7">
    <source>
        <dbReference type="ARBA" id="ARBA00023136"/>
    </source>
</evidence>
<evidence type="ECO:0000256" key="1">
    <source>
        <dbReference type="ARBA" id="ARBA00004651"/>
    </source>
</evidence>
<evidence type="ECO:0000313" key="11">
    <source>
        <dbReference type="Proteomes" id="UP001387100"/>
    </source>
</evidence>
<feature type="transmembrane region" description="Helical" evidence="9">
    <location>
        <begin position="198"/>
        <end position="224"/>
    </location>
</feature>
<evidence type="ECO:0000256" key="2">
    <source>
        <dbReference type="ARBA" id="ARBA00022475"/>
    </source>
</evidence>
<feature type="transmembrane region" description="Helical" evidence="9">
    <location>
        <begin position="512"/>
        <end position="537"/>
    </location>
</feature>
<evidence type="ECO:0000256" key="4">
    <source>
        <dbReference type="ARBA" id="ARBA00022960"/>
    </source>
</evidence>
<dbReference type="EMBL" id="JBBIAA010000024">
    <property type="protein sequence ID" value="MEJ5946506.1"/>
    <property type="molecule type" value="Genomic_DNA"/>
</dbReference>
<feature type="transmembrane region" description="Helical" evidence="9">
    <location>
        <begin position="403"/>
        <end position="426"/>
    </location>
</feature>
<evidence type="ECO:0000313" key="10">
    <source>
        <dbReference type="EMBL" id="MEJ5946506.1"/>
    </source>
</evidence>
<feature type="transmembrane region" description="Helical" evidence="9">
    <location>
        <begin position="245"/>
        <end position="271"/>
    </location>
</feature>
<evidence type="ECO:0000256" key="8">
    <source>
        <dbReference type="SAM" id="MobiDB-lite"/>
    </source>
</evidence>
<keyword evidence="3 9" id="KW-0812">Transmembrane</keyword>
<reference evidence="10 11" key="1">
    <citation type="journal article" date="2017" name="Int. J. Syst. Evol. Microbiol.">
        <title>Pseudokineococcus basanitobsidens sp. nov., isolated from volcanic rock.</title>
        <authorList>
            <person name="Lee D.W."/>
            <person name="Park M.Y."/>
            <person name="Kim J.J."/>
            <person name="Kim B.S."/>
        </authorList>
    </citation>
    <scope>NUCLEOTIDE SEQUENCE [LARGE SCALE GENOMIC DNA]</scope>
    <source>
        <strain evidence="10 11">DSM 103726</strain>
    </source>
</reference>
<feature type="region of interest" description="Disordered" evidence="8">
    <location>
        <begin position="549"/>
        <end position="605"/>
    </location>
</feature>
<proteinExistence type="predicted"/>
<dbReference type="InterPro" id="IPR051050">
    <property type="entry name" value="Lipid_II_flippase_MurJ/MviN"/>
</dbReference>
<accession>A0ABU8RN87</accession>
<keyword evidence="5" id="KW-0573">Peptidoglycan synthesis</keyword>
<sequence length="605" mass="58008">MRSLGRGLLGAAALIAVLTALARLVGFARGLVFTATVGNTSAVGEAYNAANTVPNVLFEVVAGGALAGAVVPLLAGPLARGERGHVDRVVGALVGWALLLLVPAAVAVALLAGPLAALLRPGADAADQRALVALMLVVFAPQVVLYGLGVVLTGTLQAQRRFAWPAVAPLASSLVVVGTYLGYAAVAGGTAGGDAPGAAVAVLAGGTTLGVVVLTLPLLLPVLAGGVRPRPSLRFPPGVLRRARGLAAAGLLALLAQQAAVLTALVLGGRLGDPAPGSFSVFVQVVQPVALLPYAVLAVPLATSAFPRLAELAARGDGAGYARTAALSTRAVVLVALLGAAVLAAAAPAVRSLYVLLDAAGPSGSTAYGAVSAAVTAVAPSLLGLALVAHVGRALYALERGRAAASATVTGWLVVVVAQVVLAAALPGQDRVVAMAGGTSAGMVVAALLLLRALGRAAGPSALAGVGRTAAAASSAALLGAVAGRVVVVALLGPADAGADAGAGAGAGASAAVGVVAAGAAGAAVAAAVVAAVVLVLDRRAGAAVLDRLRRRGAPPGPTGTGTAADGPGADGARVDGSGDVGSGADGTQQEAAPRERGRPGEERG</sequence>
<feature type="transmembrane region" description="Helical" evidence="9">
    <location>
        <begin position="291"/>
        <end position="310"/>
    </location>
</feature>
<feature type="transmembrane region" description="Helical" evidence="9">
    <location>
        <begin position="164"/>
        <end position="186"/>
    </location>
</feature>